<evidence type="ECO:0000256" key="1">
    <source>
        <dbReference type="ARBA" id="ARBA00022737"/>
    </source>
</evidence>
<evidence type="ECO:0000256" key="2">
    <source>
        <dbReference type="SAM" id="MobiDB-lite"/>
    </source>
</evidence>
<dbReference type="HOGENOM" id="CLU_489562_0_0_1"/>
<reference evidence="5" key="3">
    <citation type="submission" date="2016-03" db="UniProtKB">
        <authorList>
            <consortium name="EnsemblProtists"/>
        </authorList>
    </citation>
    <scope>IDENTIFICATION</scope>
</reference>
<proteinExistence type="predicted"/>
<dbReference type="Pfam" id="PF13229">
    <property type="entry name" value="Beta_helix"/>
    <property type="match status" value="1"/>
</dbReference>
<dbReference type="GO" id="GO:0006511">
    <property type="term" value="P:ubiquitin-dependent protein catabolic process"/>
    <property type="evidence" value="ECO:0007669"/>
    <property type="project" value="TreeGrafter"/>
</dbReference>
<organism evidence="4">
    <name type="scientific">Guillardia theta (strain CCMP2712)</name>
    <name type="common">Cryptophyte</name>
    <dbReference type="NCBI Taxonomy" id="905079"/>
    <lineage>
        <taxon>Eukaryota</taxon>
        <taxon>Cryptophyceae</taxon>
        <taxon>Pyrenomonadales</taxon>
        <taxon>Geminigeraceae</taxon>
        <taxon>Guillardia</taxon>
    </lineage>
</organism>
<accession>L1JBH0</accession>
<evidence type="ECO:0000313" key="6">
    <source>
        <dbReference type="Proteomes" id="UP000011087"/>
    </source>
</evidence>
<dbReference type="InterPro" id="IPR012334">
    <property type="entry name" value="Pectin_lyas_fold"/>
</dbReference>
<keyword evidence="1" id="KW-0677">Repeat</keyword>
<evidence type="ECO:0000259" key="3">
    <source>
        <dbReference type="Pfam" id="PF13229"/>
    </source>
</evidence>
<dbReference type="InterPro" id="IPR039448">
    <property type="entry name" value="Beta_helix"/>
</dbReference>
<feature type="compositionally biased region" description="Basic and acidic residues" evidence="2">
    <location>
        <begin position="57"/>
        <end position="102"/>
    </location>
</feature>
<dbReference type="GeneID" id="17302101"/>
<keyword evidence="6" id="KW-1185">Reference proteome</keyword>
<evidence type="ECO:0000313" key="5">
    <source>
        <dbReference type="EnsemblProtists" id="EKX45435"/>
    </source>
</evidence>
<dbReference type="Gene3D" id="2.160.20.10">
    <property type="entry name" value="Single-stranded right-handed beta-helix, Pectin lyase-like"/>
    <property type="match status" value="1"/>
</dbReference>
<dbReference type="EnsemblProtists" id="EKX45435">
    <property type="protein sequence ID" value="EKX45435"/>
    <property type="gene ID" value="GUITHDRAFT_108703"/>
</dbReference>
<reference evidence="6" key="2">
    <citation type="submission" date="2012-11" db="EMBL/GenBank/DDBJ databases">
        <authorList>
            <person name="Kuo A."/>
            <person name="Curtis B.A."/>
            <person name="Tanifuji G."/>
            <person name="Burki F."/>
            <person name="Gruber A."/>
            <person name="Irimia M."/>
            <person name="Maruyama S."/>
            <person name="Arias M.C."/>
            <person name="Ball S.G."/>
            <person name="Gile G.H."/>
            <person name="Hirakawa Y."/>
            <person name="Hopkins J.F."/>
            <person name="Rensing S.A."/>
            <person name="Schmutz J."/>
            <person name="Symeonidi A."/>
            <person name="Elias M."/>
            <person name="Eveleigh R.J."/>
            <person name="Herman E.K."/>
            <person name="Klute M.J."/>
            <person name="Nakayama T."/>
            <person name="Obornik M."/>
            <person name="Reyes-Prieto A."/>
            <person name="Armbrust E.V."/>
            <person name="Aves S.J."/>
            <person name="Beiko R.G."/>
            <person name="Coutinho P."/>
            <person name="Dacks J.B."/>
            <person name="Durnford D.G."/>
            <person name="Fast N.M."/>
            <person name="Green B.R."/>
            <person name="Grisdale C."/>
            <person name="Hempe F."/>
            <person name="Henrissat B."/>
            <person name="Hoppner M.P."/>
            <person name="Ishida K.-I."/>
            <person name="Kim E."/>
            <person name="Koreny L."/>
            <person name="Kroth P.G."/>
            <person name="Liu Y."/>
            <person name="Malik S.-B."/>
            <person name="Maier U.G."/>
            <person name="McRose D."/>
            <person name="Mock T."/>
            <person name="Neilson J.A."/>
            <person name="Onodera N.T."/>
            <person name="Poole A.M."/>
            <person name="Pritham E.J."/>
            <person name="Richards T.A."/>
            <person name="Rocap G."/>
            <person name="Roy S.W."/>
            <person name="Sarai C."/>
            <person name="Schaack S."/>
            <person name="Shirato S."/>
            <person name="Slamovits C.H."/>
            <person name="Spencer D.F."/>
            <person name="Suzuki S."/>
            <person name="Worden A.Z."/>
            <person name="Zauner S."/>
            <person name="Barry K."/>
            <person name="Bell C."/>
            <person name="Bharti A.K."/>
            <person name="Crow J.A."/>
            <person name="Grimwood J."/>
            <person name="Kramer R."/>
            <person name="Lindquist E."/>
            <person name="Lucas S."/>
            <person name="Salamov A."/>
            <person name="McFadden G.I."/>
            <person name="Lane C.E."/>
            <person name="Keeling P.J."/>
            <person name="Gray M.W."/>
            <person name="Grigoriev I.V."/>
            <person name="Archibald J.M."/>
        </authorList>
    </citation>
    <scope>NUCLEOTIDE SEQUENCE</scope>
    <source>
        <strain evidence="6">CCMP2712</strain>
    </source>
</reference>
<dbReference type="KEGG" id="gtt:GUITHDRAFT_108703"/>
<sequence length="557" mass="60076">MAWALIGRGPQRLMATMAEEEKEEEDFTDYEVKTTRSNGNSSKRDAHRSRMSPGTRSGREEGKLDGGVQEHVERAETPRTHENDDGIDYKAQERSAGIDRRTSSSHGNSVLKGEIVSKYARFLALRDLQRMSEEQAARRMVVSLKVKSQEDVPALAAFLARKEQKLKEVMVEATSLDFVKTLEVSGQVVSKPLVHAPTSGHAVKEKGFYFNDDQLPTCLSVSGGTAVCQRCSFSNANGDGILVTAKGGVELDDCDVQSCGRFGAMVLGEAKLLGSNVRLRGNGGSGCLVKGLGSSCEFSSSSFHNNMRGGLLLQEGATAVLESSSVLENGESGIHLKSSSHCKLFSCSVGRNRLHGVFAIGTAGEQQAREDPLLQMRGWRPMEQQRRASRNFTSVRMEDVRLEDNGGDGVRAEGLASSCLLKSCQLLVNSRSGAAASAGGSICLLSCSVRGNREIGLVASGKGARLLCSHVEIAGSSMGVLCSAAKVELVSSRCGKSRVKDLEQTGGGEISFHAGEELRGWMEHEEGAPVPGKEDMAWLKEVREMLPTNSWRTWHGF</sequence>
<feature type="compositionally biased region" description="Acidic residues" evidence="2">
    <location>
        <begin position="18"/>
        <end position="29"/>
    </location>
</feature>
<dbReference type="PANTHER" id="PTHR22990">
    <property type="entry name" value="F-BOX ONLY PROTEIN"/>
    <property type="match status" value="1"/>
</dbReference>
<dbReference type="EMBL" id="JH992999">
    <property type="protein sequence ID" value="EKX45435.1"/>
    <property type="molecule type" value="Genomic_DNA"/>
</dbReference>
<dbReference type="AlphaFoldDB" id="L1JBH0"/>
<gene>
    <name evidence="4" type="ORF">GUITHDRAFT_108703</name>
</gene>
<protein>
    <recommendedName>
        <fullName evidence="3">Right handed beta helix domain-containing protein</fullName>
    </recommendedName>
</protein>
<dbReference type="PaxDb" id="55529-EKX45435"/>
<dbReference type="InterPro" id="IPR011050">
    <property type="entry name" value="Pectin_lyase_fold/virulence"/>
</dbReference>
<evidence type="ECO:0000313" key="4">
    <source>
        <dbReference type="EMBL" id="EKX45435.1"/>
    </source>
</evidence>
<feature type="region of interest" description="Disordered" evidence="2">
    <location>
        <begin position="15"/>
        <end position="108"/>
    </location>
</feature>
<feature type="domain" description="Right handed beta helix" evidence="3">
    <location>
        <begin position="224"/>
        <end position="364"/>
    </location>
</feature>
<dbReference type="SUPFAM" id="SSF51126">
    <property type="entry name" value="Pectin lyase-like"/>
    <property type="match status" value="1"/>
</dbReference>
<dbReference type="Proteomes" id="UP000011087">
    <property type="component" value="Unassembled WGS sequence"/>
</dbReference>
<dbReference type="RefSeq" id="XP_005832415.1">
    <property type="nucleotide sequence ID" value="XM_005832358.1"/>
</dbReference>
<dbReference type="PANTHER" id="PTHR22990:SF15">
    <property type="entry name" value="F-BOX ONLY PROTEIN 10"/>
    <property type="match status" value="1"/>
</dbReference>
<dbReference type="InterPro" id="IPR051550">
    <property type="entry name" value="SCF-Subunits/Alg-Epimerases"/>
</dbReference>
<reference evidence="4 6" key="1">
    <citation type="journal article" date="2012" name="Nature">
        <title>Algal genomes reveal evolutionary mosaicism and the fate of nucleomorphs.</title>
        <authorList>
            <consortium name="DOE Joint Genome Institute"/>
            <person name="Curtis B.A."/>
            <person name="Tanifuji G."/>
            <person name="Burki F."/>
            <person name="Gruber A."/>
            <person name="Irimia M."/>
            <person name="Maruyama S."/>
            <person name="Arias M.C."/>
            <person name="Ball S.G."/>
            <person name="Gile G.H."/>
            <person name="Hirakawa Y."/>
            <person name="Hopkins J.F."/>
            <person name="Kuo A."/>
            <person name="Rensing S.A."/>
            <person name="Schmutz J."/>
            <person name="Symeonidi A."/>
            <person name="Elias M."/>
            <person name="Eveleigh R.J."/>
            <person name="Herman E.K."/>
            <person name="Klute M.J."/>
            <person name="Nakayama T."/>
            <person name="Obornik M."/>
            <person name="Reyes-Prieto A."/>
            <person name="Armbrust E.V."/>
            <person name="Aves S.J."/>
            <person name="Beiko R.G."/>
            <person name="Coutinho P."/>
            <person name="Dacks J.B."/>
            <person name="Durnford D.G."/>
            <person name="Fast N.M."/>
            <person name="Green B.R."/>
            <person name="Grisdale C.J."/>
            <person name="Hempel F."/>
            <person name="Henrissat B."/>
            <person name="Hoppner M.P."/>
            <person name="Ishida K."/>
            <person name="Kim E."/>
            <person name="Koreny L."/>
            <person name="Kroth P.G."/>
            <person name="Liu Y."/>
            <person name="Malik S.B."/>
            <person name="Maier U.G."/>
            <person name="McRose D."/>
            <person name="Mock T."/>
            <person name="Neilson J.A."/>
            <person name="Onodera N.T."/>
            <person name="Poole A.M."/>
            <person name="Pritham E.J."/>
            <person name="Richards T.A."/>
            <person name="Rocap G."/>
            <person name="Roy S.W."/>
            <person name="Sarai C."/>
            <person name="Schaack S."/>
            <person name="Shirato S."/>
            <person name="Slamovits C.H."/>
            <person name="Spencer D.F."/>
            <person name="Suzuki S."/>
            <person name="Worden A.Z."/>
            <person name="Zauner S."/>
            <person name="Barry K."/>
            <person name="Bell C."/>
            <person name="Bharti A.K."/>
            <person name="Crow J.A."/>
            <person name="Grimwood J."/>
            <person name="Kramer R."/>
            <person name="Lindquist E."/>
            <person name="Lucas S."/>
            <person name="Salamov A."/>
            <person name="McFadden G.I."/>
            <person name="Lane C.E."/>
            <person name="Keeling P.J."/>
            <person name="Gray M.W."/>
            <person name="Grigoriev I.V."/>
            <person name="Archibald J.M."/>
        </authorList>
    </citation>
    <scope>NUCLEOTIDE SEQUENCE</scope>
    <source>
        <strain evidence="4 6">CCMP2712</strain>
    </source>
</reference>
<name>L1JBH0_GUITC</name>